<dbReference type="SMART" id="SM00054">
    <property type="entry name" value="EFh"/>
    <property type="match status" value="2"/>
</dbReference>
<protein>
    <recommendedName>
        <fullName evidence="2">EF-hand domain-containing protein</fullName>
    </recommendedName>
</protein>
<sequence length="159" mass="18321">MVEVRRNRIWLGKGFVGRRGEEGWPVKEEGRRWGKGRQPHPSRKTLTVHNHITPSSILSELEVQVPIKMAIWPWVIRSVSIPLSEDQLKGLLRRYDTNGDGRLSRKELKLAFRSLGLKHSGWRANRAFQHADANGDGFISEEELNQLVKFASRWGFTIN</sequence>
<keyword evidence="1" id="KW-0106">Calcium</keyword>
<dbReference type="Gene3D" id="1.10.238.10">
    <property type="entry name" value="EF-hand"/>
    <property type="match status" value="1"/>
</dbReference>
<feature type="domain" description="EF-hand" evidence="2">
    <location>
        <begin position="123"/>
        <end position="154"/>
    </location>
</feature>
<evidence type="ECO:0000256" key="1">
    <source>
        <dbReference type="ARBA" id="ARBA00022837"/>
    </source>
</evidence>
<proteinExistence type="predicted"/>
<comment type="caution">
    <text evidence="3">The sequence shown here is derived from an EMBL/GenBank/DDBJ whole genome shotgun (WGS) entry which is preliminary data.</text>
</comment>
<reference evidence="3" key="1">
    <citation type="submission" date="2019-11" db="EMBL/GenBank/DDBJ databases">
        <authorList>
            <person name="Liu Y."/>
            <person name="Hou J."/>
            <person name="Li T.-Q."/>
            <person name="Guan C.-H."/>
            <person name="Wu X."/>
            <person name="Wu H.-Z."/>
            <person name="Ling F."/>
            <person name="Zhang R."/>
            <person name="Shi X.-G."/>
            <person name="Ren J.-P."/>
            <person name="Chen E.-F."/>
            <person name="Sun J.-M."/>
        </authorList>
    </citation>
    <scope>NUCLEOTIDE SEQUENCE</scope>
    <source>
        <strain evidence="3">Adult_tree_wgs_1</strain>
        <tissue evidence="3">Leaves</tissue>
    </source>
</reference>
<dbReference type="Proteomes" id="UP000626092">
    <property type="component" value="Unassembled WGS sequence"/>
</dbReference>
<dbReference type="PROSITE" id="PS50222">
    <property type="entry name" value="EF_HAND_2"/>
    <property type="match status" value="2"/>
</dbReference>
<evidence type="ECO:0000313" key="3">
    <source>
        <dbReference type="EMBL" id="KAF7137287.1"/>
    </source>
</evidence>
<name>A0A834GKH2_RHOSS</name>
<evidence type="ECO:0000259" key="2">
    <source>
        <dbReference type="PROSITE" id="PS50222"/>
    </source>
</evidence>
<gene>
    <name evidence="3" type="ORF">RHSIM_Rhsim07G0228700</name>
</gene>
<evidence type="ECO:0000313" key="4">
    <source>
        <dbReference type="Proteomes" id="UP000626092"/>
    </source>
</evidence>
<dbReference type="InterPro" id="IPR011992">
    <property type="entry name" value="EF-hand-dom_pair"/>
</dbReference>
<dbReference type="OrthoDB" id="26525at2759"/>
<dbReference type="InterPro" id="IPR018247">
    <property type="entry name" value="EF_Hand_1_Ca_BS"/>
</dbReference>
<accession>A0A834GKH2</accession>
<organism evidence="3 4">
    <name type="scientific">Rhododendron simsii</name>
    <name type="common">Sims's rhododendron</name>
    <dbReference type="NCBI Taxonomy" id="118357"/>
    <lineage>
        <taxon>Eukaryota</taxon>
        <taxon>Viridiplantae</taxon>
        <taxon>Streptophyta</taxon>
        <taxon>Embryophyta</taxon>
        <taxon>Tracheophyta</taxon>
        <taxon>Spermatophyta</taxon>
        <taxon>Magnoliopsida</taxon>
        <taxon>eudicotyledons</taxon>
        <taxon>Gunneridae</taxon>
        <taxon>Pentapetalae</taxon>
        <taxon>asterids</taxon>
        <taxon>Ericales</taxon>
        <taxon>Ericaceae</taxon>
        <taxon>Ericoideae</taxon>
        <taxon>Rhodoreae</taxon>
        <taxon>Rhododendron</taxon>
    </lineage>
</organism>
<dbReference type="InterPro" id="IPR002048">
    <property type="entry name" value="EF_hand_dom"/>
</dbReference>
<keyword evidence="4" id="KW-1185">Reference proteome</keyword>
<dbReference type="AlphaFoldDB" id="A0A834GKH2"/>
<dbReference type="Pfam" id="PF13202">
    <property type="entry name" value="EF-hand_5"/>
    <property type="match status" value="1"/>
</dbReference>
<dbReference type="Pfam" id="PF13405">
    <property type="entry name" value="EF-hand_6"/>
    <property type="match status" value="1"/>
</dbReference>
<feature type="domain" description="EF-hand" evidence="2">
    <location>
        <begin position="83"/>
        <end position="118"/>
    </location>
</feature>
<dbReference type="PROSITE" id="PS00018">
    <property type="entry name" value="EF_HAND_1"/>
    <property type="match status" value="2"/>
</dbReference>
<dbReference type="CDD" id="cd00051">
    <property type="entry name" value="EFh"/>
    <property type="match status" value="1"/>
</dbReference>
<dbReference type="SUPFAM" id="SSF47473">
    <property type="entry name" value="EF-hand"/>
    <property type="match status" value="1"/>
</dbReference>
<dbReference type="GO" id="GO:0005509">
    <property type="term" value="F:calcium ion binding"/>
    <property type="evidence" value="ECO:0007669"/>
    <property type="project" value="InterPro"/>
</dbReference>
<dbReference type="EMBL" id="WJXA01000007">
    <property type="protein sequence ID" value="KAF7137287.1"/>
    <property type="molecule type" value="Genomic_DNA"/>
</dbReference>